<dbReference type="InterPro" id="IPR051087">
    <property type="entry name" value="Mitochondrial_ACSM"/>
</dbReference>
<dbReference type="Gene3D" id="3.30.300.30">
    <property type="match status" value="1"/>
</dbReference>
<dbReference type="InterPro" id="IPR045851">
    <property type="entry name" value="AMP-bd_C_sf"/>
</dbReference>
<reference evidence="7 8" key="1">
    <citation type="submission" date="2020-03" db="EMBL/GenBank/DDBJ databases">
        <title>Whole genome shotgun sequence of Phytohabitans flavus NBRC 107702.</title>
        <authorList>
            <person name="Komaki H."/>
            <person name="Tamura T."/>
        </authorList>
    </citation>
    <scope>NUCLEOTIDE SEQUENCE [LARGE SCALE GENOMIC DNA]</scope>
    <source>
        <strain evidence="7 8">NBRC 107702</strain>
    </source>
</reference>
<dbReference type="AlphaFoldDB" id="A0A6F8XN63"/>
<dbReference type="EMBL" id="AP022870">
    <property type="protein sequence ID" value="BCB75274.1"/>
    <property type="molecule type" value="Genomic_DNA"/>
</dbReference>
<dbReference type="GO" id="GO:0006637">
    <property type="term" value="P:acyl-CoA metabolic process"/>
    <property type="evidence" value="ECO:0007669"/>
    <property type="project" value="TreeGrafter"/>
</dbReference>
<gene>
    <name evidence="7" type="ORF">Pflav_016840</name>
</gene>
<dbReference type="GO" id="GO:0004321">
    <property type="term" value="F:fatty-acyl-CoA synthase activity"/>
    <property type="evidence" value="ECO:0007669"/>
    <property type="project" value="TreeGrafter"/>
</dbReference>
<accession>A0A6F8XN63</accession>
<proteinExistence type="inferred from homology"/>
<evidence type="ECO:0000256" key="3">
    <source>
        <dbReference type="ARBA" id="ARBA00022741"/>
    </source>
</evidence>
<dbReference type="Gene3D" id="3.40.50.12780">
    <property type="entry name" value="N-terminal domain of ligase-like"/>
    <property type="match status" value="1"/>
</dbReference>
<reference evidence="7 8" key="2">
    <citation type="submission" date="2020-03" db="EMBL/GenBank/DDBJ databases">
        <authorList>
            <person name="Ichikawa N."/>
            <person name="Kimura A."/>
            <person name="Kitahashi Y."/>
            <person name="Uohara A."/>
        </authorList>
    </citation>
    <scope>NUCLEOTIDE SEQUENCE [LARGE SCALE GENOMIC DNA]</scope>
    <source>
        <strain evidence="7 8">NBRC 107702</strain>
    </source>
</reference>
<evidence type="ECO:0000259" key="5">
    <source>
        <dbReference type="Pfam" id="PF00501"/>
    </source>
</evidence>
<dbReference type="PANTHER" id="PTHR43605">
    <property type="entry name" value="ACYL-COENZYME A SYNTHETASE"/>
    <property type="match status" value="1"/>
</dbReference>
<evidence type="ECO:0000259" key="6">
    <source>
        <dbReference type="Pfam" id="PF13193"/>
    </source>
</evidence>
<dbReference type="InterPro" id="IPR042099">
    <property type="entry name" value="ANL_N_sf"/>
</dbReference>
<evidence type="ECO:0000313" key="7">
    <source>
        <dbReference type="EMBL" id="BCB75274.1"/>
    </source>
</evidence>
<dbReference type="Pfam" id="PF00501">
    <property type="entry name" value="AMP-binding"/>
    <property type="match status" value="1"/>
</dbReference>
<name>A0A6F8XN63_9ACTN</name>
<organism evidence="7 8">
    <name type="scientific">Phytohabitans flavus</name>
    <dbReference type="NCBI Taxonomy" id="1076124"/>
    <lineage>
        <taxon>Bacteria</taxon>
        <taxon>Bacillati</taxon>
        <taxon>Actinomycetota</taxon>
        <taxon>Actinomycetes</taxon>
        <taxon>Micromonosporales</taxon>
        <taxon>Micromonosporaceae</taxon>
    </lineage>
</organism>
<dbReference type="InterPro" id="IPR025110">
    <property type="entry name" value="AMP-bd_C"/>
</dbReference>
<evidence type="ECO:0000256" key="1">
    <source>
        <dbReference type="ARBA" id="ARBA00006432"/>
    </source>
</evidence>
<dbReference type="KEGG" id="pfla:Pflav_016840"/>
<evidence type="ECO:0000256" key="2">
    <source>
        <dbReference type="ARBA" id="ARBA00022598"/>
    </source>
</evidence>
<dbReference type="PANTHER" id="PTHR43605:SF10">
    <property type="entry name" value="ACYL-COA SYNTHETASE MEDIUM CHAIN FAMILY MEMBER 3"/>
    <property type="match status" value="1"/>
</dbReference>
<dbReference type="Pfam" id="PF13193">
    <property type="entry name" value="AMP-binding_C"/>
    <property type="match status" value="1"/>
</dbReference>
<feature type="domain" description="AMP-dependent synthetase/ligase" evidence="5">
    <location>
        <begin position="15"/>
        <end position="358"/>
    </location>
</feature>
<dbReference type="GO" id="GO:0006633">
    <property type="term" value="P:fatty acid biosynthetic process"/>
    <property type="evidence" value="ECO:0007669"/>
    <property type="project" value="TreeGrafter"/>
</dbReference>
<dbReference type="GO" id="GO:0015645">
    <property type="term" value="F:fatty acid ligase activity"/>
    <property type="evidence" value="ECO:0007669"/>
    <property type="project" value="TreeGrafter"/>
</dbReference>
<feature type="domain" description="AMP-binding enzyme C-terminal" evidence="6">
    <location>
        <begin position="419"/>
        <end position="496"/>
    </location>
</feature>
<evidence type="ECO:0000313" key="8">
    <source>
        <dbReference type="Proteomes" id="UP000502508"/>
    </source>
</evidence>
<keyword evidence="4" id="KW-0067">ATP-binding</keyword>
<keyword evidence="2" id="KW-0436">Ligase</keyword>
<comment type="similarity">
    <text evidence="1">Belongs to the ATP-dependent AMP-binding enzyme family.</text>
</comment>
<dbReference type="PROSITE" id="PS00455">
    <property type="entry name" value="AMP_BINDING"/>
    <property type="match status" value="1"/>
</dbReference>
<sequence length="515" mass="55615">MIVPERYNMAVDVLADRDPHAVAMLWADHQGARRTVTWAELTALTGRFGALLREVGTGRGERVALVLPALPETAAAALGALRIGAVIVVMSALWQRDAIAYRLRDCAPTVVFTDRDREPVVRAAVAAAGTGTAVVVLSPTLLDGLTEDAEAVDTGADEPAQISYTSGTTGPAKGIVHAHRRLLGHNEFDVCHDLRPGEVFHGAGDWAWSMMKLLGPWRAGAVQFAYQQGPRFDPVALFAAMADHGVTNLLLNPSVLRRLRQAAPDAGARIPLRPRIACSSSEPLPADLLEWFRDQFGVTLLDYYGCTESYPMVSNRPGQPVKPGSMGTPTPGWQVAVLGHDGAPVPPGTTGEVCLRARSNPQYPLGYWGRPEASAATFGGQWWHTGDLARVDEDGYYWYLGRADDVIISAGYRIGPYDVENVLDAHPAVSASAVVGVPDVERGQVVCAFVVPADGVVPDQPLVAALQAHVREKYAPFAYPRRVEFVTALPTSTTNKTQRAELRRRLADIQEERTS</sequence>
<dbReference type="InterPro" id="IPR000873">
    <property type="entry name" value="AMP-dep_synth/lig_dom"/>
</dbReference>
<dbReference type="GO" id="GO:0005524">
    <property type="term" value="F:ATP binding"/>
    <property type="evidence" value="ECO:0007669"/>
    <property type="project" value="UniProtKB-KW"/>
</dbReference>
<evidence type="ECO:0000256" key="4">
    <source>
        <dbReference type="ARBA" id="ARBA00022840"/>
    </source>
</evidence>
<dbReference type="RefSeq" id="WP_173034968.1">
    <property type="nucleotide sequence ID" value="NZ_AP022870.1"/>
</dbReference>
<dbReference type="SUPFAM" id="SSF56801">
    <property type="entry name" value="Acetyl-CoA synthetase-like"/>
    <property type="match status" value="1"/>
</dbReference>
<dbReference type="InterPro" id="IPR020845">
    <property type="entry name" value="AMP-binding_CS"/>
</dbReference>
<keyword evidence="8" id="KW-1185">Reference proteome</keyword>
<keyword evidence="3" id="KW-0547">Nucleotide-binding</keyword>
<protein>
    <submittedName>
        <fullName evidence="7">AMP-binding protein</fullName>
    </submittedName>
</protein>
<dbReference type="Proteomes" id="UP000502508">
    <property type="component" value="Chromosome"/>
</dbReference>
<dbReference type="GO" id="GO:0016405">
    <property type="term" value="F:CoA-ligase activity"/>
    <property type="evidence" value="ECO:0007669"/>
    <property type="project" value="UniProtKB-ARBA"/>
</dbReference>